<dbReference type="Pfam" id="PF00501">
    <property type="entry name" value="AMP-binding"/>
    <property type="match status" value="1"/>
</dbReference>
<organism evidence="3 4">
    <name type="scientific">Mycena citricolor</name>
    <dbReference type="NCBI Taxonomy" id="2018698"/>
    <lineage>
        <taxon>Eukaryota</taxon>
        <taxon>Fungi</taxon>
        <taxon>Dikarya</taxon>
        <taxon>Basidiomycota</taxon>
        <taxon>Agaricomycotina</taxon>
        <taxon>Agaricomycetes</taxon>
        <taxon>Agaricomycetidae</taxon>
        <taxon>Agaricales</taxon>
        <taxon>Marasmiineae</taxon>
        <taxon>Mycenaceae</taxon>
        <taxon>Mycena</taxon>
    </lineage>
</organism>
<dbReference type="Gene3D" id="3.40.50.12780">
    <property type="entry name" value="N-terminal domain of ligase-like"/>
    <property type="match status" value="1"/>
</dbReference>
<comment type="caution">
    <text evidence="3">The sequence shown here is derived from an EMBL/GenBank/DDBJ whole genome shotgun (WGS) entry which is preliminary data.</text>
</comment>
<feature type="transmembrane region" description="Helical" evidence="1">
    <location>
        <begin position="592"/>
        <end position="613"/>
    </location>
</feature>
<evidence type="ECO:0000313" key="4">
    <source>
        <dbReference type="Proteomes" id="UP001295794"/>
    </source>
</evidence>
<feature type="transmembrane region" description="Helical" evidence="1">
    <location>
        <begin position="706"/>
        <end position="728"/>
    </location>
</feature>
<feature type="transmembrane region" description="Helical" evidence="1">
    <location>
        <begin position="666"/>
        <end position="686"/>
    </location>
</feature>
<gene>
    <name evidence="3" type="ORF">MYCIT1_LOCUS37243</name>
</gene>
<dbReference type="Gene3D" id="3.30.300.30">
    <property type="match status" value="1"/>
</dbReference>
<dbReference type="InterPro" id="IPR045851">
    <property type="entry name" value="AMP-bd_C_sf"/>
</dbReference>
<dbReference type="InterPro" id="IPR052979">
    <property type="entry name" value="Adenylate-forming_domain"/>
</dbReference>
<proteinExistence type="predicted"/>
<keyword evidence="1" id="KW-1133">Transmembrane helix</keyword>
<feature type="transmembrane region" description="Helical" evidence="1">
    <location>
        <begin position="740"/>
        <end position="760"/>
    </location>
</feature>
<evidence type="ECO:0000256" key="1">
    <source>
        <dbReference type="SAM" id="Phobius"/>
    </source>
</evidence>
<feature type="transmembrane region" description="Helical" evidence="1">
    <location>
        <begin position="772"/>
        <end position="793"/>
    </location>
</feature>
<dbReference type="PANTHER" id="PTHR33927">
    <property type="entry name" value="TRANSMEMBRANE PROTEIN"/>
    <property type="match status" value="1"/>
</dbReference>
<reference evidence="3" key="1">
    <citation type="submission" date="2023-11" db="EMBL/GenBank/DDBJ databases">
        <authorList>
            <person name="De Vega J J."/>
            <person name="De Vega J J."/>
        </authorList>
    </citation>
    <scope>NUCLEOTIDE SEQUENCE</scope>
</reference>
<protein>
    <recommendedName>
        <fullName evidence="2">AMP-dependent synthetase/ligase domain-containing protein</fullName>
    </recommendedName>
</protein>
<dbReference type="PROSITE" id="PS00455">
    <property type="entry name" value="AMP_BINDING"/>
    <property type="match status" value="1"/>
</dbReference>
<keyword evidence="1" id="KW-0472">Membrane</keyword>
<dbReference type="InterPro" id="IPR020845">
    <property type="entry name" value="AMP-binding_CS"/>
</dbReference>
<keyword evidence="1" id="KW-0812">Transmembrane</keyword>
<name>A0AAD2HXX9_9AGAR</name>
<accession>A0AAD2HXX9</accession>
<dbReference type="InterPro" id="IPR042099">
    <property type="entry name" value="ANL_N_sf"/>
</dbReference>
<sequence>MQTTIQTIMSEHLPLFAFGSPVAPPFQCVQHAFESQAVSHPGVIAVEDIATGNSISYAELAQRSTCLSKRLRGLGARAGERVCILGDRSVELIVGIVAVLKTNSAYVPCDGKVVSDVALQHMIADSRCCILMTVHKFDHRLHLVPENVNIVYLDDAPCPCDGGSLRCALPEHDESSPEDSVYVIYTSGTTGVPKGVDVMHRNVTNLVCLAPGNLGITPGMRVSQLMNIGFDMAAWEILVSLCNAGTLVLRGQSSAEWRATMKKADVVIGTPSMLHPHNPADYPNIKTVAVAGEACPQALADLWGRRTNFHNCCGPTEVTIVNTMHLHVLGTPLSIGKPVPNTNVYVLDDEMKPCAVGVPGIMWAGGHCVTRGYLNLPDKTREKYTEDPFTKNGSKMFNTGDMGSWREDGTLDHLGRVDDQVKIKGFRVELDGIAASMETTPNVLAAAAILIEGELWGFVTPAVEEAEVKKATARIQPYYAVPTRIMALESFPKTHNDKTDRRALKQLAVETVAQASSDGLTIVSAVGTKAESLSTKAENAESLNTKAEKAESLSTKAEFVESELWTGYEEDEVPDKVSSKFVRNVRHQVFSLYRRLFGVVFVVNVAVLVWIAVKGANSQRLGLIAISNIFCAILMRQDYVINVFFNVCCAVPPSWPLFIRRVCARVYHIGGLHSGCAMSGVVWLAFLCAQATKEVAEKRQLGASVATVAISYSILAFLVGIVIFAMPAFRSQRHDTFERIHRFCGWTGIALVWAQVVSLTNDYRGSLSLGSALLHSAPFWLLVTMTCSIILPWTRLRKVPVRSEVLSPHAVRMHFDYCTPKAGSFVRLADHPLKDWHGFATIPEPDKPGFSLVVSKAGDWTAAQICEPPSHVWVRGVPCFGVLRIAPLFRRIVLVATGSGIGPCAPVILERRIPIRLLWTSPNVRQTFGDHLVDQILEANPESVIYDTKKHGKPDMVKLTLRLVKEFDAEAVCIISNQKLTRKVVYGMVSRGIPAFGAIWDS</sequence>
<dbReference type="SUPFAM" id="SSF56801">
    <property type="entry name" value="Acetyl-CoA synthetase-like"/>
    <property type="match status" value="1"/>
</dbReference>
<dbReference type="InterPro" id="IPR000873">
    <property type="entry name" value="AMP-dep_synth/lig_dom"/>
</dbReference>
<dbReference type="AlphaFoldDB" id="A0AAD2HXX9"/>
<feature type="domain" description="AMP-dependent synthetase/ligase" evidence="2">
    <location>
        <begin position="33"/>
        <end position="374"/>
    </location>
</feature>
<dbReference type="Proteomes" id="UP001295794">
    <property type="component" value="Unassembled WGS sequence"/>
</dbReference>
<evidence type="ECO:0000313" key="3">
    <source>
        <dbReference type="EMBL" id="CAK5284188.1"/>
    </source>
</evidence>
<dbReference type="EMBL" id="CAVNYO010000478">
    <property type="protein sequence ID" value="CAK5284188.1"/>
    <property type="molecule type" value="Genomic_DNA"/>
</dbReference>
<keyword evidence="4" id="KW-1185">Reference proteome</keyword>
<dbReference type="PANTHER" id="PTHR33927:SF5">
    <property type="entry name" value="ENZYME, PUTATIVE (AFU_ORTHOLOGUE AFUA_8G01222)-RELATED"/>
    <property type="match status" value="1"/>
</dbReference>
<evidence type="ECO:0000259" key="2">
    <source>
        <dbReference type="Pfam" id="PF00501"/>
    </source>
</evidence>